<evidence type="ECO:0000256" key="9">
    <source>
        <dbReference type="ARBA" id="ARBA00023316"/>
    </source>
</evidence>
<dbReference type="Proteomes" id="UP001139104">
    <property type="component" value="Unassembled WGS sequence"/>
</dbReference>
<dbReference type="Pfam" id="PF04101">
    <property type="entry name" value="Glyco_tran_28_C"/>
    <property type="match status" value="1"/>
</dbReference>
<organism evidence="13 14">
    <name type="scientific">Candidatus Rhodoblastus alkanivorans</name>
    <dbReference type="NCBI Taxonomy" id="2954117"/>
    <lineage>
        <taxon>Bacteria</taxon>
        <taxon>Pseudomonadati</taxon>
        <taxon>Pseudomonadota</taxon>
        <taxon>Alphaproteobacteria</taxon>
        <taxon>Hyphomicrobiales</taxon>
        <taxon>Rhodoblastaceae</taxon>
        <taxon>Rhodoblastus</taxon>
    </lineage>
</organism>
<comment type="catalytic activity">
    <reaction evidence="10">
        <text>di-trans,octa-cis-undecaprenyl diphospho-N-acetyl-alpha-D-muramoyl-L-alanyl-D-glutamyl-meso-2,6-diaminopimeloyl-D-alanyl-D-alanine + UDP-N-acetyl-alpha-D-glucosamine = di-trans,octa-cis-undecaprenyl diphospho-[N-acetyl-alpha-D-glucosaminyl-(1-&gt;4)]-N-acetyl-alpha-D-muramoyl-L-alanyl-D-glutamyl-meso-2,6-diaminopimeloyl-D-alanyl-D-alanine + UDP + H(+)</text>
        <dbReference type="Rhea" id="RHEA:31227"/>
        <dbReference type="ChEBI" id="CHEBI:15378"/>
        <dbReference type="ChEBI" id="CHEBI:57705"/>
        <dbReference type="ChEBI" id="CHEBI:58223"/>
        <dbReference type="ChEBI" id="CHEBI:61387"/>
        <dbReference type="ChEBI" id="CHEBI:61388"/>
        <dbReference type="EC" id="2.4.1.227"/>
    </reaction>
</comment>
<evidence type="ECO:0000313" key="14">
    <source>
        <dbReference type="Proteomes" id="UP001139104"/>
    </source>
</evidence>
<evidence type="ECO:0000256" key="7">
    <source>
        <dbReference type="ARBA" id="ARBA00023136"/>
    </source>
</evidence>
<dbReference type="InterPro" id="IPR007235">
    <property type="entry name" value="Glyco_trans_28_C"/>
</dbReference>
<evidence type="ECO:0000256" key="1">
    <source>
        <dbReference type="ARBA" id="ARBA00022475"/>
    </source>
</evidence>
<keyword evidence="9 10" id="KW-0961">Cell wall biogenesis/degradation</keyword>
<dbReference type="PANTHER" id="PTHR21015">
    <property type="entry name" value="UDP-N-ACETYLGLUCOSAMINE--N-ACETYLMURAMYL-(PENTAPEPTIDE) PYROPHOSPHORYL-UNDECAPRENOL N-ACETYLGLUCOSAMINE TRANSFERASE 1"/>
    <property type="match status" value="1"/>
</dbReference>
<dbReference type="RefSeq" id="WP_243067880.1">
    <property type="nucleotide sequence ID" value="NZ_JAIVFK010000024.1"/>
</dbReference>
<evidence type="ECO:0000259" key="12">
    <source>
        <dbReference type="Pfam" id="PF04101"/>
    </source>
</evidence>
<reference evidence="13" key="1">
    <citation type="journal article" date="2022" name="ISME J.">
        <title>Identification of active gaseous-alkane degraders at natural gas seeps.</title>
        <authorList>
            <person name="Farhan Ul Haque M."/>
            <person name="Hernandez M."/>
            <person name="Crombie A.T."/>
            <person name="Murrell J.C."/>
        </authorList>
    </citation>
    <scope>NUCLEOTIDE SEQUENCE</scope>
    <source>
        <strain evidence="13">PC2</strain>
    </source>
</reference>
<evidence type="ECO:0000259" key="11">
    <source>
        <dbReference type="Pfam" id="PF03033"/>
    </source>
</evidence>
<dbReference type="InterPro" id="IPR006009">
    <property type="entry name" value="GlcNAc_MurG"/>
</dbReference>
<dbReference type="CDD" id="cd03785">
    <property type="entry name" value="GT28_MurG"/>
    <property type="match status" value="1"/>
</dbReference>
<dbReference type="HAMAP" id="MF_00033">
    <property type="entry name" value="MurG"/>
    <property type="match status" value="1"/>
</dbReference>
<dbReference type="EC" id="2.4.1.227" evidence="10"/>
<dbReference type="Pfam" id="PF03033">
    <property type="entry name" value="Glyco_transf_28"/>
    <property type="match status" value="1"/>
</dbReference>
<feature type="binding site" evidence="10">
    <location>
        <position position="125"/>
    </location>
    <ligand>
        <name>UDP-N-acetyl-alpha-D-glucosamine</name>
        <dbReference type="ChEBI" id="CHEBI:57705"/>
    </ligand>
</feature>
<feature type="binding site" evidence="10">
    <location>
        <begin position="14"/>
        <end position="16"/>
    </location>
    <ligand>
        <name>UDP-N-acetyl-alpha-D-glucosamine</name>
        <dbReference type="ChEBI" id="CHEBI:57705"/>
    </ligand>
</feature>
<sequence length="365" mass="38263">MTGDNLVLVAAGGTGGHLFPAQALSHALIARGARVRLATDERALKYGGDFPAEEIHEIASATPTAGGFMAKALAALTLGKGVIEAYALLGKIKPRVVVAFGGYPTVPPALAASLRAIPLILHEQNAVMGRANRFLARRADKIACGFPTLDGLPEGLRGRVTQVGNPVRPAVLEAAALPYPDFADGRLRLLVTGGSQGARIMSDVTPAAVGLLTPEQRSRLVIVQQARGEDLARVEDAYQRLNVTCEAAPFFPDLPLRMAQAHLVLGRSGASTVSELAVIGRPAILVPFPHALDADQAANARHLEKTGAAEVMRQTGFTPEWLAGRLSHALDDPKDLTRRAQAAKSAGIPDAAQRLADLALKTAGL</sequence>
<feature type="binding site" evidence="10">
    <location>
        <position position="168"/>
    </location>
    <ligand>
        <name>UDP-N-acetyl-alpha-D-glucosamine</name>
        <dbReference type="ChEBI" id="CHEBI:57705"/>
    </ligand>
</feature>
<feature type="domain" description="Glycosyl transferase family 28 C-terminal" evidence="12">
    <location>
        <begin position="189"/>
        <end position="355"/>
    </location>
</feature>
<dbReference type="EMBL" id="JAIVFP010000001">
    <property type="protein sequence ID" value="MCI4683963.1"/>
    <property type="molecule type" value="Genomic_DNA"/>
</dbReference>
<evidence type="ECO:0000256" key="2">
    <source>
        <dbReference type="ARBA" id="ARBA00022618"/>
    </source>
</evidence>
<proteinExistence type="inferred from homology"/>
<comment type="subcellular location">
    <subcellularLocation>
        <location evidence="10">Cell membrane</location>
        <topology evidence="10">Peripheral membrane protein</topology>
        <orientation evidence="10">Cytoplasmic side</orientation>
    </subcellularLocation>
</comment>
<comment type="function">
    <text evidence="10">Cell wall formation. Catalyzes the transfer of a GlcNAc subunit on undecaprenyl-pyrophosphoryl-MurNAc-pentapeptide (lipid intermediate I) to form undecaprenyl-pyrophosphoryl-MurNAc-(pentapeptide)GlcNAc (lipid intermediate II).</text>
</comment>
<keyword evidence="2 10" id="KW-0132">Cell division</keyword>
<keyword evidence="1 10" id="KW-1003">Cell membrane</keyword>
<evidence type="ECO:0000256" key="3">
    <source>
        <dbReference type="ARBA" id="ARBA00022676"/>
    </source>
</evidence>
<accession>A0ABS9Z8I8</accession>
<keyword evidence="7 10" id="KW-0472">Membrane</keyword>
<keyword evidence="6 10" id="KW-0573">Peptidoglycan synthesis</keyword>
<name>A0ABS9Z8I8_9HYPH</name>
<evidence type="ECO:0000256" key="8">
    <source>
        <dbReference type="ARBA" id="ARBA00023306"/>
    </source>
</evidence>
<comment type="caution">
    <text evidence="13">The sequence shown here is derived from an EMBL/GenBank/DDBJ whole genome shotgun (WGS) entry which is preliminary data.</text>
</comment>
<dbReference type="SUPFAM" id="SSF53756">
    <property type="entry name" value="UDP-Glycosyltransferase/glycogen phosphorylase"/>
    <property type="match status" value="1"/>
</dbReference>
<dbReference type="PANTHER" id="PTHR21015:SF22">
    <property type="entry name" value="GLYCOSYLTRANSFERASE"/>
    <property type="match status" value="1"/>
</dbReference>
<keyword evidence="8 10" id="KW-0131">Cell cycle</keyword>
<evidence type="ECO:0000313" key="13">
    <source>
        <dbReference type="EMBL" id="MCI4683963.1"/>
    </source>
</evidence>
<comment type="similarity">
    <text evidence="10">Belongs to the glycosyltransferase 28 family. MurG subfamily.</text>
</comment>
<gene>
    <name evidence="10 13" type="primary">murG</name>
    <name evidence="13" type="ORF">K2U94_14550</name>
</gene>
<keyword evidence="4 10" id="KW-0808">Transferase</keyword>
<evidence type="ECO:0000256" key="10">
    <source>
        <dbReference type="HAMAP-Rule" id="MF_00033"/>
    </source>
</evidence>
<dbReference type="NCBIfam" id="TIGR01133">
    <property type="entry name" value="murG"/>
    <property type="match status" value="1"/>
</dbReference>
<protein>
    <recommendedName>
        <fullName evidence="10">UDP-N-acetylglucosamine--N-acetylmuramyl-(pentapeptide) pyrophosphoryl-undecaprenol N-acetylglucosamine transferase</fullName>
        <ecNumber evidence="10">2.4.1.227</ecNumber>
    </recommendedName>
    <alternativeName>
        <fullName evidence="10">Undecaprenyl-PP-MurNAc-pentapeptide-UDPGlcNAc GlcNAc transferase</fullName>
    </alternativeName>
</protein>
<feature type="domain" description="Glycosyltransferase family 28 N-terminal" evidence="11">
    <location>
        <begin position="7"/>
        <end position="143"/>
    </location>
</feature>
<dbReference type="Gene3D" id="3.40.50.2000">
    <property type="entry name" value="Glycogen Phosphorylase B"/>
    <property type="match status" value="2"/>
</dbReference>
<comment type="pathway">
    <text evidence="10">Cell wall biogenesis; peptidoglycan biosynthesis.</text>
</comment>
<dbReference type="GO" id="GO:0016757">
    <property type="term" value="F:glycosyltransferase activity"/>
    <property type="evidence" value="ECO:0007669"/>
    <property type="project" value="UniProtKB-KW"/>
</dbReference>
<feature type="binding site" evidence="10">
    <location>
        <position position="296"/>
    </location>
    <ligand>
        <name>UDP-N-acetyl-alpha-D-glucosamine</name>
        <dbReference type="ChEBI" id="CHEBI:57705"/>
    </ligand>
</feature>
<comment type="caution">
    <text evidence="10">Lacks conserved residue(s) required for the propagation of feature annotation.</text>
</comment>
<keyword evidence="3 10" id="KW-0328">Glycosyltransferase</keyword>
<keyword evidence="14" id="KW-1185">Reference proteome</keyword>
<evidence type="ECO:0000256" key="6">
    <source>
        <dbReference type="ARBA" id="ARBA00022984"/>
    </source>
</evidence>
<dbReference type="InterPro" id="IPR004276">
    <property type="entry name" value="GlycoTrans_28_N"/>
</dbReference>
<evidence type="ECO:0000256" key="5">
    <source>
        <dbReference type="ARBA" id="ARBA00022960"/>
    </source>
</evidence>
<evidence type="ECO:0000256" key="4">
    <source>
        <dbReference type="ARBA" id="ARBA00022679"/>
    </source>
</evidence>
<feature type="binding site" evidence="10">
    <location>
        <position position="195"/>
    </location>
    <ligand>
        <name>UDP-N-acetyl-alpha-D-glucosamine</name>
        <dbReference type="ChEBI" id="CHEBI:57705"/>
    </ligand>
</feature>
<keyword evidence="5 10" id="KW-0133">Cell shape</keyword>